<dbReference type="PROSITE" id="PS00211">
    <property type="entry name" value="ABC_TRANSPORTER_1"/>
    <property type="match status" value="1"/>
</dbReference>
<dbReference type="InterPro" id="IPR027417">
    <property type="entry name" value="P-loop_NTPase"/>
</dbReference>
<evidence type="ECO:0000256" key="1">
    <source>
        <dbReference type="ARBA" id="ARBA00022741"/>
    </source>
</evidence>
<dbReference type="EMBL" id="CP004357">
    <property type="protein sequence ID" value="AGJ90566.1"/>
    <property type="molecule type" value="Genomic_DNA"/>
</dbReference>
<dbReference type="InterPro" id="IPR003593">
    <property type="entry name" value="AAA+_ATPase"/>
</dbReference>
<gene>
    <name evidence="4" type="primary">gtsA</name>
    <name evidence="4" type="ORF">MPUT9231_1260</name>
</gene>
<dbReference type="SUPFAM" id="SSF52540">
    <property type="entry name" value="P-loop containing nucleoside triphosphate hydrolases"/>
    <property type="match status" value="1"/>
</dbReference>
<evidence type="ECO:0000313" key="4">
    <source>
        <dbReference type="EMBL" id="AGJ90566.1"/>
    </source>
</evidence>
<dbReference type="PANTHER" id="PTHR43875">
    <property type="entry name" value="MALTODEXTRIN IMPORT ATP-BINDING PROTEIN MSMX"/>
    <property type="match status" value="1"/>
</dbReference>
<feature type="domain" description="ABC transporter" evidence="3">
    <location>
        <begin position="11"/>
        <end position="311"/>
    </location>
</feature>
<dbReference type="PANTHER" id="PTHR43875:SF1">
    <property type="entry name" value="OSMOPROTECTIVE COMPOUNDS UPTAKE ATP-BINDING PROTEIN GGTA"/>
    <property type="match status" value="1"/>
</dbReference>
<keyword evidence="5" id="KW-1185">Reference proteome</keyword>
<evidence type="ECO:0000313" key="5">
    <source>
        <dbReference type="Proteomes" id="UP000012984"/>
    </source>
</evidence>
<keyword evidence="2" id="KW-0067">ATP-binding</keyword>
<dbReference type="eggNOG" id="COG3839">
    <property type="taxonomic scope" value="Bacteria"/>
</dbReference>
<accession>M9WCL0</accession>
<dbReference type="Pfam" id="PF00005">
    <property type="entry name" value="ABC_tran"/>
    <property type="match status" value="1"/>
</dbReference>
<dbReference type="InterPro" id="IPR017871">
    <property type="entry name" value="ABC_transporter-like_CS"/>
</dbReference>
<dbReference type="InterPro" id="IPR003439">
    <property type="entry name" value="ABC_transporter-like_ATP-bd"/>
</dbReference>
<dbReference type="GO" id="GO:0005524">
    <property type="term" value="F:ATP binding"/>
    <property type="evidence" value="ECO:0007669"/>
    <property type="project" value="UniProtKB-KW"/>
</dbReference>
<dbReference type="GO" id="GO:0016887">
    <property type="term" value="F:ATP hydrolysis activity"/>
    <property type="evidence" value="ECO:0007669"/>
    <property type="project" value="InterPro"/>
</dbReference>
<organism evidence="4 5">
    <name type="scientific">Mycoplasma putrefaciens Mput9231</name>
    <dbReference type="NCBI Taxonomy" id="1292033"/>
    <lineage>
        <taxon>Bacteria</taxon>
        <taxon>Bacillati</taxon>
        <taxon>Mycoplasmatota</taxon>
        <taxon>Mollicutes</taxon>
        <taxon>Mycoplasmataceae</taxon>
        <taxon>Mycoplasma</taxon>
    </lineage>
</organism>
<sequence>MIKNNNNEILISIKDLSFKYAKKQNQHNLEIQDLEIPKDQIISLLGPSGSGKTTLLNLILGYLKPSSGTISIKNNPKIHEIAYIMQEGSIYENVSVFNNVFLSAKNYSKWVDLTRLHFLKSLVKEYQNLEKHHKIISNFNDYQIAIEQNKKWDKEIKYFKLILSLLFNKEIKNKITFLKAIRLKSLFRKEFLKIAKKLDIDQFIDKNVNQLSGGQKQRVSLAKAIIKKTNLVLMDEPFSALDAKIKESTIEWLIKIKKDFNLSIILVTHDQQDALKISDQIILLNDGKIQQFSDSKTMYNNPNNLFVAKFIGSPEINFIEAKNDRSYYIRHNNLKVKANKSAKYTILDKKSFGDRTSYVVEFAKNNNWTFVLNNNNLNINDKVSITYDQKDVLCFDQLERRVYEKEVS</sequence>
<reference evidence="4 5" key="1">
    <citation type="journal article" date="2013" name="Genome Announc.">
        <title>Complete Genome Sequence of Mycoplasma putrefaciens Strain 9231, One of the Agents of Contagious Agalactia in Goats.</title>
        <authorList>
            <person name="Dupuy V."/>
            <person name="Sirand-Pugnet P."/>
            <person name="Baranowski E."/>
            <person name="Barre A."/>
            <person name="Breton M."/>
            <person name="Couture C."/>
            <person name="Dordet-Frisoni E."/>
            <person name="Gaurivaud P."/>
            <person name="Jacob D."/>
            <person name="Lemaitre C."/>
            <person name="Manso-Silvan L."/>
            <person name="Nikolski M."/>
            <person name="Nouvel L.X."/>
            <person name="Poumarat F."/>
            <person name="Tardy F."/>
            <person name="Thebault P."/>
            <person name="Theil S."/>
            <person name="Citti C."/>
            <person name="Blanchard A."/>
            <person name="Thiaucourt F."/>
        </authorList>
    </citation>
    <scope>NUCLEOTIDE SEQUENCE [LARGE SCALE GENOMIC DNA]</scope>
    <source>
        <strain evidence="4">Mput9231</strain>
    </source>
</reference>
<name>M9WCL0_9MOLU</name>
<dbReference type="HOGENOM" id="CLU_000604_1_1_14"/>
<dbReference type="SMART" id="SM00382">
    <property type="entry name" value="AAA"/>
    <property type="match status" value="1"/>
</dbReference>
<dbReference type="InterPro" id="IPR047641">
    <property type="entry name" value="ABC_transpr_MalK/UgpC-like"/>
</dbReference>
<proteinExistence type="predicted"/>
<dbReference type="Gene3D" id="3.40.50.300">
    <property type="entry name" value="P-loop containing nucleotide triphosphate hydrolases"/>
    <property type="match status" value="1"/>
</dbReference>
<dbReference type="Gene3D" id="2.40.50.100">
    <property type="match status" value="1"/>
</dbReference>
<dbReference type="AlphaFoldDB" id="M9WCL0"/>
<dbReference type="KEGG" id="mput:MPUT9231_1260"/>
<dbReference type="PROSITE" id="PS50893">
    <property type="entry name" value="ABC_TRANSPORTER_2"/>
    <property type="match status" value="1"/>
</dbReference>
<dbReference type="RefSeq" id="WP_015587217.1">
    <property type="nucleotide sequence ID" value="NC_021083.1"/>
</dbReference>
<dbReference type="PATRIC" id="fig|1292033.3.peg.113"/>
<evidence type="ECO:0000256" key="2">
    <source>
        <dbReference type="ARBA" id="ARBA00022840"/>
    </source>
</evidence>
<protein>
    <submittedName>
        <fullName evidence="4">Glycerol transporter subunit A</fullName>
    </submittedName>
</protein>
<evidence type="ECO:0000259" key="3">
    <source>
        <dbReference type="PROSITE" id="PS50893"/>
    </source>
</evidence>
<dbReference type="GO" id="GO:0055052">
    <property type="term" value="C:ATP-binding cassette (ABC) transporter complex, substrate-binding subunit-containing"/>
    <property type="evidence" value="ECO:0007669"/>
    <property type="project" value="TreeGrafter"/>
</dbReference>
<dbReference type="Proteomes" id="UP000012984">
    <property type="component" value="Chromosome"/>
</dbReference>
<dbReference type="OrthoDB" id="394854at2"/>
<keyword evidence="1" id="KW-0547">Nucleotide-binding</keyword>